<accession>A0ABY4RPA5</accession>
<keyword evidence="4" id="KW-1185">Reference proteome</keyword>
<evidence type="ECO:0000313" key="3">
    <source>
        <dbReference type="EMBL" id="UQZ83978.1"/>
    </source>
</evidence>
<gene>
    <name evidence="3" type="ORF">SK3146_03190</name>
</gene>
<feature type="region of interest" description="Disordered" evidence="1">
    <location>
        <begin position="34"/>
        <end position="54"/>
    </location>
</feature>
<dbReference type="RefSeq" id="WP_249865936.1">
    <property type="nucleotide sequence ID" value="NZ_CP027059.1"/>
</dbReference>
<feature type="chain" id="PRO_5046564868" description="LysM domain-containing protein" evidence="2">
    <location>
        <begin position="33"/>
        <end position="372"/>
    </location>
</feature>
<dbReference type="EMBL" id="CP027059">
    <property type="protein sequence ID" value="UQZ83978.1"/>
    <property type="molecule type" value="Genomic_DNA"/>
</dbReference>
<keyword evidence="2" id="KW-0732">Signal</keyword>
<reference evidence="3" key="1">
    <citation type="submission" date="2018-02" db="EMBL/GenBank/DDBJ databases">
        <authorList>
            <person name="Kim S.-K."/>
            <person name="Jung H.-I."/>
            <person name="Lee S.-W."/>
        </authorList>
    </citation>
    <scope>NUCLEOTIDE SEQUENCE</scope>
    <source>
        <strain evidence="3">SK3146</strain>
    </source>
</reference>
<dbReference type="Proteomes" id="UP001057134">
    <property type="component" value="Chromosome"/>
</dbReference>
<feature type="compositionally biased region" description="Low complexity" evidence="1">
    <location>
        <begin position="358"/>
        <end position="372"/>
    </location>
</feature>
<feature type="region of interest" description="Disordered" evidence="1">
    <location>
        <begin position="349"/>
        <end position="372"/>
    </location>
</feature>
<feature type="signal peptide" evidence="2">
    <location>
        <begin position="1"/>
        <end position="32"/>
    </location>
</feature>
<protein>
    <recommendedName>
        <fullName evidence="5">LysM domain-containing protein</fullName>
    </recommendedName>
</protein>
<feature type="compositionally biased region" description="Basic and acidic residues" evidence="1">
    <location>
        <begin position="157"/>
        <end position="172"/>
    </location>
</feature>
<feature type="compositionally biased region" description="Polar residues" evidence="1">
    <location>
        <begin position="34"/>
        <end position="47"/>
    </location>
</feature>
<organism evidence="3 4">
    <name type="scientific">Paenibacillus konkukensis</name>
    <dbReference type="NCBI Taxonomy" id="2020716"/>
    <lineage>
        <taxon>Bacteria</taxon>
        <taxon>Bacillati</taxon>
        <taxon>Bacillota</taxon>
        <taxon>Bacilli</taxon>
        <taxon>Bacillales</taxon>
        <taxon>Paenibacillaceae</taxon>
        <taxon>Paenibacillus</taxon>
    </lineage>
</organism>
<evidence type="ECO:0000313" key="4">
    <source>
        <dbReference type="Proteomes" id="UP001057134"/>
    </source>
</evidence>
<evidence type="ECO:0000256" key="1">
    <source>
        <dbReference type="SAM" id="MobiDB-lite"/>
    </source>
</evidence>
<evidence type="ECO:0008006" key="5">
    <source>
        <dbReference type="Google" id="ProtNLM"/>
    </source>
</evidence>
<proteinExistence type="predicted"/>
<sequence length="372" mass="38906">MKTIGKKILTGTIAAGFLIGGGLTALLTQAQAQDTDSSTVQNNTDTNGTKHKADFGKKGFEGRGAFGGGFGFGGTNVIKETATILGVEQSVVTDELKQGKSLAEIAQDKAGLSEDDYLSKLTAAETTAIDDAVTSGKLKQEQADKQKANLADRLKKEVERKGTAKETGDKPKFGGNFGGGMVMRGGDLLKQAATVLGVEQSVITDELKQGKSLAQIAQDKAGLSEDDFLSKLTAAETADIDAAVASGKLTQEQADKQKANLADRLKKEVENTMKFGQFSGKGKQQHFGSLADPDKLAQIIGVTKEELTADLQAGKSLAEIAEAKGISEDQLISGLKDSLTDTLKTFVESKRQHKEKASGSASSDAAASGSEQ</sequence>
<reference evidence="3" key="2">
    <citation type="journal article" date="2021" name="J Anim Sci Technol">
        <title>Complete genome sequence of Paenibacillus konkukensis sp. nov. SK3146 as a potential probiotic strain.</title>
        <authorList>
            <person name="Jung H.I."/>
            <person name="Park S."/>
            <person name="Niu K.M."/>
            <person name="Lee S.W."/>
            <person name="Kothari D."/>
            <person name="Yi K.J."/>
            <person name="Kim S.K."/>
        </authorList>
    </citation>
    <scope>NUCLEOTIDE SEQUENCE</scope>
    <source>
        <strain evidence="3">SK3146</strain>
    </source>
</reference>
<evidence type="ECO:0000256" key="2">
    <source>
        <dbReference type="SAM" id="SignalP"/>
    </source>
</evidence>
<name>A0ABY4RPA5_9BACL</name>
<feature type="region of interest" description="Disordered" evidence="1">
    <location>
        <begin position="157"/>
        <end position="176"/>
    </location>
</feature>